<reference evidence="1" key="1">
    <citation type="journal article" date="2014" name="Front. Microbiol.">
        <title>High frequency of phylogenetically diverse reductive dehalogenase-homologous genes in deep subseafloor sedimentary metagenomes.</title>
        <authorList>
            <person name="Kawai M."/>
            <person name="Futagami T."/>
            <person name="Toyoda A."/>
            <person name="Takaki Y."/>
            <person name="Nishi S."/>
            <person name="Hori S."/>
            <person name="Arai W."/>
            <person name="Tsubouchi T."/>
            <person name="Morono Y."/>
            <person name="Uchiyama I."/>
            <person name="Ito T."/>
            <person name="Fujiyama A."/>
            <person name="Inagaki F."/>
            <person name="Takami H."/>
        </authorList>
    </citation>
    <scope>NUCLEOTIDE SEQUENCE</scope>
    <source>
        <strain evidence="1">Expedition CK06-06</strain>
    </source>
</reference>
<comment type="caution">
    <text evidence="1">The sequence shown here is derived from an EMBL/GenBank/DDBJ whole genome shotgun (WGS) entry which is preliminary data.</text>
</comment>
<accession>X1NWH3</accession>
<organism evidence="1">
    <name type="scientific">marine sediment metagenome</name>
    <dbReference type="NCBI Taxonomy" id="412755"/>
    <lineage>
        <taxon>unclassified sequences</taxon>
        <taxon>metagenomes</taxon>
        <taxon>ecological metagenomes</taxon>
    </lineage>
</organism>
<dbReference type="EMBL" id="BARV01014772">
    <property type="protein sequence ID" value="GAI22989.1"/>
    <property type="molecule type" value="Genomic_DNA"/>
</dbReference>
<sequence>MNEKFILRLIELIKEDPELRLALLEAINSYSKAQTALASWRNRRK</sequence>
<evidence type="ECO:0000313" key="1">
    <source>
        <dbReference type="EMBL" id="GAI22989.1"/>
    </source>
</evidence>
<gene>
    <name evidence="1" type="ORF">S06H3_25637</name>
</gene>
<protein>
    <submittedName>
        <fullName evidence="1">Uncharacterized protein</fullName>
    </submittedName>
</protein>
<proteinExistence type="predicted"/>
<dbReference type="AlphaFoldDB" id="X1NWH3"/>
<name>X1NWH3_9ZZZZ</name>